<sequence length="202" mass="23581">MSSRSFLESNNYIVIPQFIERGRAVHLGHEFLQFSRKFKFSGDVDVPKSSSFYNFPSALDLLCEKTKEVSDILEEPVLPTYSYGRVYKNGSSLRKHTDRRSCEISITLHLDGNMPWDISILTPQNETKTILLKQGDAMLYYGCIATHWRSTYHGEWYSQFFLHYVKSRGPNAIRFFDNSIDDLSKEQKLILKYNELDTNKRN</sequence>
<dbReference type="EMBL" id="LN828717">
    <property type="protein sequence ID" value="CFW42481.1"/>
    <property type="molecule type" value="Genomic_DNA"/>
</dbReference>
<reference evidence="2 4" key="3">
    <citation type="journal article" date="2015" name="PLoS ONE">
        <title>Spontaneous Deletion of an "ORFanage" Region Facilitates Host Adaptation in a "Photosynthetic" Cyanophage.</title>
        <authorList>
            <person name="Puxty R.J."/>
            <person name="Perez-Sepulveda B."/>
            <person name="Rihtman B."/>
            <person name="Evans D.J."/>
            <person name="Millard A.D."/>
            <person name="Scanlan D.J."/>
        </authorList>
    </citation>
    <scope>NUCLEOTIDE SEQUENCE [LARGE SCALE GENOMIC DNA]</scope>
</reference>
<dbReference type="Proteomes" id="UP000246186">
    <property type="component" value="Genome"/>
</dbReference>
<evidence type="ECO:0000313" key="4">
    <source>
        <dbReference type="Proteomes" id="UP000246186"/>
    </source>
</evidence>
<dbReference type="EMBL" id="AJ630128">
    <property type="protein sequence ID" value="CAF34299.1"/>
    <property type="molecule type" value="Genomic_DNA"/>
</dbReference>
<reference evidence="1 3" key="2">
    <citation type="journal article" date="2005" name="J. Bacteriol.">
        <title>The genome of S-PM2, a 'photosynthetic' T4-type bacteriophage that infects marine Synechococcus strains.</title>
        <authorList>
            <person name="Mann N.H."/>
            <person name="Clokie M.R."/>
            <person name="Millard A."/>
            <person name="Cook A."/>
            <person name="Wilson W.H."/>
            <person name="Wheatley P.J."/>
            <person name="Letarov A."/>
            <person name="Krisch H.M."/>
        </authorList>
    </citation>
    <scope>NUCLEOTIDE SEQUENCE</scope>
</reference>
<gene>
    <name evidence="2" type="ORF">S-PM2d234</name>
    <name evidence="1" type="ORF">S-PM2p234</name>
</gene>
<accession>Q5GQA3</accession>
<protein>
    <submittedName>
        <fullName evidence="1">Ferrochelatase</fullName>
    </submittedName>
</protein>
<name>Q5GQA3_BPSYP</name>
<reference evidence="2" key="4">
    <citation type="submission" date="2015-02" db="EMBL/GenBank/DDBJ databases">
        <authorList>
            <person name="Chooi Y.-H."/>
        </authorList>
    </citation>
    <scope>NUCLEOTIDE SEQUENCE</scope>
</reference>
<keyword evidence="3" id="KW-1185">Reference proteome</keyword>
<dbReference type="Proteomes" id="UP000000994">
    <property type="component" value="Segment"/>
</dbReference>
<proteinExistence type="predicted"/>
<evidence type="ECO:0000313" key="1">
    <source>
        <dbReference type="EMBL" id="CAF34299.1"/>
    </source>
</evidence>
<organismHost>
    <name type="scientific">Synechococcus</name>
    <dbReference type="NCBI Taxonomy" id="1129"/>
</organismHost>
<organism evidence="1 3">
    <name type="scientific">Synechococcus phage S-PM2</name>
    <dbReference type="NCBI Taxonomy" id="238854"/>
    <lineage>
        <taxon>Viruses</taxon>
        <taxon>Duplodnaviria</taxon>
        <taxon>Heunggongvirae</taxon>
        <taxon>Uroviricota</taxon>
        <taxon>Caudoviricetes</taxon>
        <taxon>Pantevenvirales</taxon>
        <taxon>Kyanoviridae</taxon>
        <taxon>Nodensvirus</taxon>
        <taxon>Nodensvirus spm2</taxon>
    </lineage>
</organism>
<evidence type="ECO:0000313" key="2">
    <source>
        <dbReference type="EMBL" id="CFW42481.1"/>
    </source>
</evidence>
<dbReference type="RefSeq" id="YP_195269.1">
    <property type="nucleotide sequence ID" value="NC_006820.1"/>
</dbReference>
<dbReference type="KEGG" id="vg:3260382"/>
<reference evidence="1 3" key="1">
    <citation type="journal article" date="2004" name="Proc. Natl. Acad. Sci. U.S.A.">
        <title>Genetic organization of the psbAD region in phages infecting marine Synechococcus strains.</title>
        <authorList>
            <person name="Millard A."/>
            <person name="Clokie M.R."/>
            <person name="Shub D.A."/>
            <person name="Mann N.H."/>
        </authorList>
    </citation>
    <scope>NUCLEOTIDE SEQUENCE [LARGE SCALE GENOMIC DNA]</scope>
</reference>
<evidence type="ECO:0000313" key="3">
    <source>
        <dbReference type="Proteomes" id="UP000000994"/>
    </source>
</evidence>
<dbReference type="OrthoDB" id="20119at10239"/>